<organism evidence="1 2">
    <name type="scientific">Streptomyces carpaticus</name>
    <dbReference type="NCBI Taxonomy" id="285558"/>
    <lineage>
        <taxon>Bacteria</taxon>
        <taxon>Bacillati</taxon>
        <taxon>Actinomycetota</taxon>
        <taxon>Actinomycetes</taxon>
        <taxon>Kitasatosporales</taxon>
        <taxon>Streptomycetaceae</taxon>
        <taxon>Streptomyces</taxon>
    </lineage>
</organism>
<evidence type="ECO:0000313" key="2">
    <source>
        <dbReference type="Proteomes" id="UP001577267"/>
    </source>
</evidence>
<dbReference type="EMBL" id="JBHGBT010000015">
    <property type="protein sequence ID" value="MFB4196012.1"/>
    <property type="molecule type" value="Genomic_DNA"/>
</dbReference>
<reference evidence="1 2" key="1">
    <citation type="submission" date="2024-09" db="EMBL/GenBank/DDBJ databases">
        <title>Draft genome sequence of multifaceted antimicrobials producing Streptomyces sp. strain FH1.</title>
        <authorList>
            <person name="Hassan F."/>
            <person name="Ali H."/>
            <person name="Hassan N."/>
            <person name="Nawaz A."/>
        </authorList>
    </citation>
    <scope>NUCLEOTIDE SEQUENCE [LARGE SCALE GENOMIC DNA]</scope>
    <source>
        <strain evidence="1 2">FH1</strain>
    </source>
</reference>
<evidence type="ECO:0000313" key="1">
    <source>
        <dbReference type="EMBL" id="MFB4196012.1"/>
    </source>
</evidence>
<keyword evidence="2" id="KW-1185">Reference proteome</keyword>
<name>A0ABV4ZPG1_9ACTN</name>
<accession>A0ABV4ZPG1</accession>
<sequence>MVEEFATESGILNAEIAAWGPAFEEGPTRVLREGHNAFTLARSPESAARLYSLMLGNPVRVIWADGDDRVNPCTPAQVD</sequence>
<gene>
    <name evidence="1" type="ORF">ACE11A_16855</name>
</gene>
<proteinExistence type="predicted"/>
<dbReference type="Proteomes" id="UP001577267">
    <property type="component" value="Unassembled WGS sequence"/>
</dbReference>
<protein>
    <submittedName>
        <fullName evidence="1">Uncharacterized protein</fullName>
    </submittedName>
</protein>
<comment type="caution">
    <text evidence="1">The sequence shown here is derived from an EMBL/GenBank/DDBJ whole genome shotgun (WGS) entry which is preliminary data.</text>
</comment>